<proteinExistence type="predicted"/>
<gene>
    <name evidence="1" type="primary">ycf58</name>
</gene>
<protein>
    <recommendedName>
        <fullName evidence="2">Chromophore lyase CpcS/CpeS</fullName>
    </recommendedName>
</protein>
<sequence length="156" mass="18725">MILKFKNLANYLEGKWISNQTIYNLQDKKTYSNKFITEVPSLNSLNYNNLKNIACITKNQNKYTIYQYFFPCSLNKKQGFINKTENKKIKHYIYFFKNKVLKITNFINSVKYIEYIYFINQNFKLSLGVIKIYNKYRVICFTSDIKFSINKTNSID</sequence>
<reference evidence="1" key="2">
    <citation type="submission" date="2019-04" db="EMBL/GenBank/DDBJ databases">
        <authorList>
            <person name="Pasella M."/>
        </authorList>
    </citation>
    <scope>NUCLEOTIDE SEQUENCE</scope>
    <source>
        <strain evidence="1">HV05551</strain>
    </source>
</reference>
<reference evidence="1" key="1">
    <citation type="journal article" date="2019" name="Mol. Phylogenet. Evol.">
        <title>Morphological evolution and classification of the red algal order Ceramiales inferred using plastid phylogenomics.</title>
        <authorList>
            <person name="Diaz-Tapia P."/>
            <person name="Pasella M.M."/>
            <person name="Verbruggen H."/>
            <person name="Maggs C.A."/>
        </authorList>
    </citation>
    <scope>NUCLEOTIDE SEQUENCE</scope>
    <source>
        <strain evidence="1">HV05551</strain>
    </source>
</reference>
<dbReference type="InterPro" id="IPR012674">
    <property type="entry name" value="Calycin"/>
</dbReference>
<organism evidence="1">
    <name type="scientific">Hypnea pannosa</name>
    <dbReference type="NCBI Taxonomy" id="105607"/>
    <lineage>
        <taxon>Eukaryota</taxon>
        <taxon>Rhodophyta</taxon>
        <taxon>Florideophyceae</taxon>
        <taxon>Rhodymeniophycidae</taxon>
        <taxon>Gigartinales</taxon>
        <taxon>Hypneaceae</taxon>
        <taxon>Hypnea</taxon>
    </lineage>
</organism>
<geneLocation type="plastid" evidence="1"/>
<dbReference type="AlphaFoldDB" id="A0A4D6X092"/>
<evidence type="ECO:0000313" key="1">
    <source>
        <dbReference type="EMBL" id="QCI07205.1"/>
    </source>
</evidence>
<dbReference type="Gene3D" id="2.40.128.20">
    <property type="match status" value="1"/>
</dbReference>
<evidence type="ECO:0008006" key="2">
    <source>
        <dbReference type="Google" id="ProtNLM"/>
    </source>
</evidence>
<name>A0A4D6X092_9FLOR</name>
<keyword evidence="1" id="KW-0934">Plastid</keyword>
<accession>A0A4D6X092</accession>
<dbReference type="EMBL" id="MK814680">
    <property type="protein sequence ID" value="QCI07205.1"/>
    <property type="molecule type" value="Genomic_DNA"/>
</dbReference>